<feature type="compositionally biased region" description="Basic and acidic residues" evidence="1">
    <location>
        <begin position="94"/>
        <end position="125"/>
    </location>
</feature>
<name>A0AAU9NRX4_9ASTR</name>
<dbReference type="EMBL" id="CAKMRJ010005412">
    <property type="protein sequence ID" value="CAH1440370.1"/>
    <property type="molecule type" value="Genomic_DNA"/>
</dbReference>
<accession>A0AAU9NRX4</accession>
<feature type="compositionally biased region" description="Polar residues" evidence="1">
    <location>
        <begin position="126"/>
        <end position="138"/>
    </location>
</feature>
<feature type="region of interest" description="Disordered" evidence="1">
    <location>
        <begin position="41"/>
        <end position="139"/>
    </location>
</feature>
<dbReference type="AlphaFoldDB" id="A0AAU9NRX4"/>
<keyword evidence="3" id="KW-1185">Reference proteome</keyword>
<evidence type="ECO:0000313" key="3">
    <source>
        <dbReference type="Proteomes" id="UP001157418"/>
    </source>
</evidence>
<dbReference type="Proteomes" id="UP001157418">
    <property type="component" value="Unassembled WGS sequence"/>
</dbReference>
<organism evidence="2 3">
    <name type="scientific">Lactuca virosa</name>
    <dbReference type="NCBI Taxonomy" id="75947"/>
    <lineage>
        <taxon>Eukaryota</taxon>
        <taxon>Viridiplantae</taxon>
        <taxon>Streptophyta</taxon>
        <taxon>Embryophyta</taxon>
        <taxon>Tracheophyta</taxon>
        <taxon>Spermatophyta</taxon>
        <taxon>Magnoliopsida</taxon>
        <taxon>eudicotyledons</taxon>
        <taxon>Gunneridae</taxon>
        <taxon>Pentapetalae</taxon>
        <taxon>asterids</taxon>
        <taxon>campanulids</taxon>
        <taxon>Asterales</taxon>
        <taxon>Asteraceae</taxon>
        <taxon>Cichorioideae</taxon>
        <taxon>Cichorieae</taxon>
        <taxon>Lactucinae</taxon>
        <taxon>Lactuca</taxon>
    </lineage>
</organism>
<feature type="compositionally biased region" description="Acidic residues" evidence="1">
    <location>
        <begin position="58"/>
        <end position="74"/>
    </location>
</feature>
<reference evidence="2 3" key="1">
    <citation type="submission" date="2022-01" db="EMBL/GenBank/DDBJ databases">
        <authorList>
            <person name="Xiong W."/>
            <person name="Schranz E."/>
        </authorList>
    </citation>
    <scope>NUCLEOTIDE SEQUENCE [LARGE SCALE GENOMIC DNA]</scope>
</reference>
<protein>
    <submittedName>
        <fullName evidence="2">Uncharacterized protein</fullName>
    </submittedName>
</protein>
<gene>
    <name evidence="2" type="ORF">LVIROSA_LOCUS26511</name>
</gene>
<comment type="caution">
    <text evidence="2">The sequence shown here is derived from an EMBL/GenBank/DDBJ whole genome shotgun (WGS) entry which is preliminary data.</text>
</comment>
<evidence type="ECO:0000256" key="1">
    <source>
        <dbReference type="SAM" id="MobiDB-lite"/>
    </source>
</evidence>
<proteinExistence type="predicted"/>
<sequence length="186" mass="20690">MGEGSSKSAPTLILRQVLIGGRELMSMADIHSTLLAKDNKSIGSLDGVDEDRFGNEFDFNDQENEQQSNEGEDVYSDKEQSIAGVNGEMFNDQVQRKQEELPHNEGDKESDCVKNKNQENMHADQENGNSKENVNPRSNGEAENILKGMIQIFQDLLDLEGSDFMIGIIRIVGVPSNTRVMKAKEL</sequence>
<evidence type="ECO:0000313" key="2">
    <source>
        <dbReference type="EMBL" id="CAH1440370.1"/>
    </source>
</evidence>